<evidence type="ECO:0000256" key="18">
    <source>
        <dbReference type="ARBA" id="ARBA00045135"/>
    </source>
</evidence>
<dbReference type="EMBL" id="GU396990">
    <property type="protein sequence ID" value="ADD13602.1"/>
    <property type="molecule type" value="Genomic_RNA"/>
</dbReference>
<reference evidence="25" key="1">
    <citation type="journal article" date="2010" name="Arch. Virol.">
        <title>First infectious clone of the propagatively transmitted Oat blue dwarf virus.</title>
        <authorList>
            <person name="Edwards M.C."/>
            <person name="Weiland J.J."/>
        </authorList>
    </citation>
    <scope>NUCLEOTIDE SEQUENCE</scope>
    <source>
        <strain evidence="25">OBDV-2r</strain>
    </source>
</reference>
<sequence>MTTYAFHPLLPTPTSFATVTGGGLKDVIETLSSTIHRDTIAAPLMETLASPYRDSLRDFPWAVPASALPFLQECGITVAGHGFKAHPHPVHKTIETHLLHKVWPHYAQVPSSVLFMKPSKFAKLQRGNANFSALHNYRLTAKDTPRYPNTSTSLPDTETAFMHDALMYYTPAQIVDLFLSCPKLEKLYASLVVPPESSFTSISLHPDLYRFRFDGDRLIYELEGNPAHNYTQPRSALDWLRTTTIRGPGVSLTVSRLDSWGPCHSLLIQRGIPPMHAEHDSISFRGPRAVAIPEPSSLHQDLRHRLVPEDVYNALFLYVRAVRTLRVTDPAGFVRTQCSKSEYAWVTSSAWDNLAHFALLTAPHRPRTSFYLFSSTFQRLEHWVRHHTFLLAGLTTAFALPPSAWLANLVARTSASHIQGLALARRWLITPPHLFRPPSPPSFALLLQRNSTGPILLRGSRLEFEAFPSLAPQLARRFPFLARLLPQKPINPWIVASLAVAVAIPAASLAVRWFFGPDTPQAMHDRYHTMFHPREWRLTLPRGPISCGRSSFSPLPHPPSPTPAPDSRAGPLQPPSALPSTHEPAPADLESPAPQAHAPQTEPPSPVIEQEARPDPFPAPAPRPAPTPSASAPSPAPTPSAPEPPSPTASEQAASLIPAPSSALVVEPSGVVSASSWGATNQPADQVDDSPLARDPSASGPVRFYRDLFPANYAGDSGTFDFRARASGRSPTPYPAMDCLLVATEQATRISREALWDCLTATCPDSFLDPKSIAQHGLSTDHFVILAHRFSLCANFHSAAHVIQLGMADATSTFMINHTAGSAGLPGHFSLRLGDQPRALNGGLAQDLAVAALRFNISGDLLPTRSVHTYRSWPKRAKNLVSNMKNGFDGVMASINPIRPSDAREKIVALDGLLDIAQPRSVRLIHIAGFPGCGKTHPITKLLHTAAFRDFKLAVPTTELRSEWKELMKLSPSQAWRFGTWESSLLKSARILVIDEIYKLPRGYLDLAIHSDSSIEFVIALGDPLQGEYHSTHPSSSNSRLIPEVSHLAPYLDYYCLWSYRVPQDVATFFQVQSHNPALGFARLSKQFPTTGRVLTNSQNSMLTMTQCGYSAVTIASSQGSTYSGATHIHLDRNSSLLSPSNSLVALTRSRTGVFFSGDPALLNGGPNSNLMFSAFFQGKSRHIRDWFPTLFPTATLLLSPLRQRHNRLTGALAPVEPSHLLLPDLPSLLPLPASGPYSRAFPVRSRFAAAVKPFDRSDVLSWAPIAVGDGETNAPRIDTSFLPETRRPLHFDLPSFRPQAPPPPSDPAPSGTAFEPVYPGETFENLVAHFLPAHDPTDREIHWRGQLSNQFPHIDKEYHLAAQPMTLLAPIHDSKHDPTLLAASIQKRLRFRPSASPYRITPRDELLGQLLYESLCRAYHRSPTSTHPFDEALFVECIDLNEFAQLTSKTQAVIMGNARRSDPDWRWSAVRIFSKTQHKVNEGSIFGAWKACQTLALMHDAVVLLLGPVKKYQRVFDARDRPAHLYIHAGQTPSSMSLWCQTHLTPAVKLANDYTAFDQSQHGEAVVLERKKMERLSIPDHLISLHVYLKTHVETQFGPLTCMRLTGEPGTYDDNTDYNLAVINLEYAAAHVPTMVSGDDSLLDFEPPRRPEWVAIEPLLALRFKKERGLYATFCGYYASRVGCVRSPIALFAKLAIAVDDSSISDKLAAYLMEFAVGHSLGDSLWSALPLSAVPFQSACFDFFCRRAPRDLKLALHLGEVPETIIQRLSHLSWLSHAVYSLLPSRLRLAILHSSRQHRSLPEDPAVSSLQGELLHTFHAPMPSPPSLPLFGGLSPDNILTPHEFRTALYESSAYPTPPNSPTSMSGIHASQVGPPPASDDRTDRQPSLPLAPRLVESSLAVPYVDVPFQWAVASYAGDSAKFLTDDLSGSSHLSRLTIGYRHAELISAELEFAPLAAAFSKPISVTAVWTIASIAPATTTELQYYGGRLLTLGGPVLMGSVTRIPADLTRLNPVIKTAVGFTDCPRFTYSVYANSGSANTPLITVMVRGVIRLSGPSGNTVTATT</sequence>
<feature type="domain" description="Alphavirus-like MT" evidence="24">
    <location>
        <begin position="79"/>
        <end position="240"/>
    </location>
</feature>
<dbReference type="GO" id="GO:0003968">
    <property type="term" value="F:RNA-directed RNA polymerase activity"/>
    <property type="evidence" value="ECO:0007669"/>
    <property type="project" value="UniProtKB-KW"/>
</dbReference>
<dbReference type="GO" id="GO:0005524">
    <property type="term" value="F:ATP binding"/>
    <property type="evidence" value="ECO:0007669"/>
    <property type="project" value="UniProtKB-KW"/>
</dbReference>
<dbReference type="Pfam" id="PF19227">
    <property type="entry name" value="Salyut"/>
    <property type="match status" value="1"/>
</dbReference>
<dbReference type="InterPro" id="IPR007094">
    <property type="entry name" value="RNA-dir_pol_PSvirus"/>
</dbReference>
<dbReference type="InterPro" id="IPR027417">
    <property type="entry name" value="P-loop_NTPase"/>
</dbReference>
<name>D3Y4E3_9VIRU</name>
<evidence type="ECO:0000256" key="20">
    <source>
        <dbReference type="PROSITE-ProRule" id="PRU01074"/>
    </source>
</evidence>
<dbReference type="InterPro" id="IPR000574">
    <property type="entry name" value="Tymo_coat"/>
</dbReference>
<dbReference type="GO" id="GO:0016556">
    <property type="term" value="P:mRNA modification"/>
    <property type="evidence" value="ECO:0007669"/>
    <property type="project" value="InterPro"/>
</dbReference>
<dbReference type="GO" id="GO:0039694">
    <property type="term" value="P:viral RNA genome replication"/>
    <property type="evidence" value="ECO:0007669"/>
    <property type="project" value="InterPro"/>
</dbReference>
<dbReference type="SUPFAM" id="SSF88633">
    <property type="entry name" value="Positive stranded ssRNA viruses"/>
    <property type="match status" value="1"/>
</dbReference>
<dbReference type="InterPro" id="IPR043181">
    <property type="entry name" value="TYMV_endopept_dom"/>
</dbReference>
<evidence type="ECO:0000256" key="13">
    <source>
        <dbReference type="ARBA" id="ARBA00022840"/>
    </source>
</evidence>
<evidence type="ECO:0000256" key="11">
    <source>
        <dbReference type="ARBA" id="ARBA00022801"/>
    </source>
</evidence>
<evidence type="ECO:0000256" key="3">
    <source>
        <dbReference type="ARBA" id="ARBA00022561"/>
    </source>
</evidence>
<feature type="region of interest" description="Disordered" evidence="21">
    <location>
        <begin position="674"/>
        <end position="699"/>
    </location>
</feature>
<feature type="compositionally biased region" description="Pro residues" evidence="21">
    <location>
        <begin position="634"/>
        <end position="647"/>
    </location>
</feature>
<feature type="region of interest" description="Disordered" evidence="21">
    <location>
        <begin position="1293"/>
        <end position="1316"/>
    </location>
</feature>
<evidence type="ECO:0000256" key="17">
    <source>
        <dbReference type="ARBA" id="ARBA00023268"/>
    </source>
</evidence>
<evidence type="ECO:0000256" key="12">
    <source>
        <dbReference type="ARBA" id="ARBA00022807"/>
    </source>
</evidence>
<dbReference type="InterPro" id="IPR001788">
    <property type="entry name" value="RNA-dep_RNA_pol_alsuvir"/>
</dbReference>
<keyword evidence="13" id="KW-0067">ATP-binding</keyword>
<feature type="active site" description="For protease activity" evidence="20">
    <location>
        <position position="739"/>
    </location>
</feature>
<dbReference type="GO" id="GO:0003723">
    <property type="term" value="F:RNA binding"/>
    <property type="evidence" value="ECO:0007669"/>
    <property type="project" value="InterPro"/>
</dbReference>
<dbReference type="Pfam" id="PF00978">
    <property type="entry name" value="RdRP_2"/>
    <property type="match status" value="1"/>
</dbReference>
<keyword evidence="15" id="KW-1127">Modulation of host ubiquitin pathway by viral deubiquitinase</keyword>
<dbReference type="CDD" id="cd23247">
    <property type="entry name" value="Tymoviridae_RdRp"/>
    <property type="match status" value="1"/>
</dbReference>
<dbReference type="Pfam" id="PF05381">
    <property type="entry name" value="Peptidase_C21"/>
    <property type="match status" value="1"/>
</dbReference>
<keyword evidence="10" id="KW-0547">Nucleotide-binding</keyword>
<dbReference type="PROSITE" id="PS51738">
    <property type="entry name" value="PEPTIDASE_C21"/>
    <property type="match status" value="1"/>
</dbReference>
<evidence type="ECO:0000256" key="6">
    <source>
        <dbReference type="ARBA" id="ARBA00022662"/>
    </source>
</evidence>
<evidence type="ECO:0000256" key="5">
    <source>
        <dbReference type="ARBA" id="ARBA00022603"/>
    </source>
</evidence>
<dbReference type="Gene3D" id="2.60.120.20">
    <property type="match status" value="1"/>
</dbReference>
<dbReference type="Pfam" id="PF00983">
    <property type="entry name" value="Tymo_coat"/>
    <property type="match status" value="1"/>
</dbReference>
<dbReference type="Gene3D" id="3.40.50.300">
    <property type="entry name" value="P-loop containing nucleotide triphosphate hydrolases"/>
    <property type="match status" value="1"/>
</dbReference>
<dbReference type="Gene3D" id="3.90.70.100">
    <property type="match status" value="1"/>
</dbReference>
<keyword evidence="17" id="KW-0511">Multifunctional enzyme</keyword>
<dbReference type="GO" id="GO:0032259">
    <property type="term" value="P:methylation"/>
    <property type="evidence" value="ECO:0007669"/>
    <property type="project" value="UniProtKB-KW"/>
</dbReference>
<evidence type="ECO:0000259" key="24">
    <source>
        <dbReference type="PROSITE" id="PS51743"/>
    </source>
</evidence>
<dbReference type="PROSITE" id="PS50507">
    <property type="entry name" value="RDRP_SSRNA_POS"/>
    <property type="match status" value="1"/>
</dbReference>
<feature type="region of interest" description="Disordered" evidence="21">
    <location>
        <begin position="1853"/>
        <end position="1890"/>
    </location>
</feature>
<feature type="domain" description="RdRp catalytic" evidence="22">
    <location>
        <begin position="1548"/>
        <end position="1654"/>
    </location>
</feature>
<accession>D3Y4E3</accession>
<comment type="function">
    <text evidence="18">RNA-directed RNA polymerase is responsible for the replication and transcription of the genome.</text>
</comment>
<evidence type="ECO:0000256" key="19">
    <source>
        <dbReference type="ARBA" id="ARBA00046330"/>
    </source>
</evidence>
<dbReference type="GO" id="GO:0004197">
    <property type="term" value="F:cysteine-type endopeptidase activity"/>
    <property type="evidence" value="ECO:0007669"/>
    <property type="project" value="UniProtKB-UniRule"/>
</dbReference>
<dbReference type="PANTHER" id="PTHR24216">
    <property type="entry name" value="PAXILLIN-RELATED"/>
    <property type="match status" value="1"/>
</dbReference>
<keyword evidence="7 20" id="KW-0645">Protease</keyword>
<keyword evidence="6" id="KW-1130">Modulation of host ubiquitin pathway by virus</keyword>
<keyword evidence="4" id="KW-0945">Host-virus interaction</keyword>
<feature type="domain" description="(+)RNA virus helicase C-terminal" evidence="23">
    <location>
        <begin position="898"/>
        <end position="1189"/>
    </location>
</feature>
<keyword evidence="8" id="KW-0808">Transferase</keyword>
<evidence type="ECO:0000256" key="16">
    <source>
        <dbReference type="ARBA" id="ARBA00022953"/>
    </source>
</evidence>
<dbReference type="GO" id="GO:0006396">
    <property type="term" value="P:RNA processing"/>
    <property type="evidence" value="ECO:0007669"/>
    <property type="project" value="InterPro"/>
</dbReference>
<dbReference type="GO" id="GO:0008174">
    <property type="term" value="F:mRNA methyltransferase activity"/>
    <property type="evidence" value="ECO:0007669"/>
    <property type="project" value="UniProtKB-UniRule"/>
</dbReference>
<feature type="compositionally biased region" description="Pro residues" evidence="21">
    <location>
        <begin position="555"/>
        <end position="564"/>
    </location>
</feature>
<evidence type="ECO:0000256" key="10">
    <source>
        <dbReference type="ARBA" id="ARBA00022741"/>
    </source>
</evidence>
<evidence type="ECO:0000256" key="9">
    <source>
        <dbReference type="ARBA" id="ARBA00022695"/>
    </source>
</evidence>
<dbReference type="InterPro" id="IPR043629">
    <property type="entry name" value="Salyut_dom"/>
</dbReference>
<organism evidence="25">
    <name type="scientific">Oat blue dwarf virus</name>
    <dbReference type="NCBI Taxonomy" id="56879"/>
    <lineage>
        <taxon>Viruses</taxon>
        <taxon>Riboviria</taxon>
        <taxon>Orthornavirae</taxon>
        <taxon>Kitrinoviricota</taxon>
        <taxon>Alsuviricetes</taxon>
        <taxon>Tymovirales</taxon>
        <taxon>Tymoviridae</taxon>
        <taxon>Marafivirus</taxon>
        <taxon>Marafivirus avenae</taxon>
    </lineage>
</organism>
<dbReference type="GO" id="GO:0006508">
    <property type="term" value="P:proteolysis"/>
    <property type="evidence" value="ECO:0007669"/>
    <property type="project" value="UniProtKB-KW"/>
</dbReference>
<dbReference type="InterPro" id="IPR043502">
    <property type="entry name" value="DNA/RNA_pol_sf"/>
</dbReference>
<dbReference type="PRINTS" id="PR01217">
    <property type="entry name" value="PRICHEXTENSN"/>
</dbReference>
<feature type="compositionally biased region" description="Polar residues" evidence="21">
    <location>
        <begin position="674"/>
        <end position="684"/>
    </location>
</feature>
<evidence type="ECO:0000256" key="4">
    <source>
        <dbReference type="ARBA" id="ARBA00022581"/>
    </source>
</evidence>
<feature type="region of interest" description="Disordered" evidence="21">
    <location>
        <begin position="547"/>
        <end position="655"/>
    </location>
</feature>
<dbReference type="GO" id="GO:0039648">
    <property type="term" value="P:symbiont-mediated perturbation of host ubiquitin-like protein modification"/>
    <property type="evidence" value="ECO:0007669"/>
    <property type="project" value="UniProtKB-KW"/>
</dbReference>
<dbReference type="GO" id="GO:0006351">
    <property type="term" value="P:DNA-templated transcription"/>
    <property type="evidence" value="ECO:0007669"/>
    <property type="project" value="InterPro"/>
</dbReference>
<evidence type="ECO:0000256" key="15">
    <source>
        <dbReference type="ARBA" id="ARBA00022876"/>
    </source>
</evidence>
<keyword evidence="16" id="KW-0693">Viral RNA replication</keyword>
<dbReference type="PROSITE" id="PS51743">
    <property type="entry name" value="ALPHAVIRUS_MT"/>
    <property type="match status" value="1"/>
</dbReference>
<proteinExistence type="inferred from homology"/>
<evidence type="ECO:0000313" key="25">
    <source>
        <dbReference type="EMBL" id="ADD13602.1"/>
    </source>
</evidence>
<dbReference type="Pfam" id="PF01443">
    <property type="entry name" value="Viral_helicase1"/>
    <property type="match status" value="1"/>
</dbReference>
<dbReference type="GO" id="GO:0005198">
    <property type="term" value="F:structural molecule activity"/>
    <property type="evidence" value="ECO:0007669"/>
    <property type="project" value="InterPro"/>
</dbReference>
<evidence type="ECO:0000259" key="22">
    <source>
        <dbReference type="PROSITE" id="PS50507"/>
    </source>
</evidence>
<evidence type="ECO:0000256" key="14">
    <source>
        <dbReference type="ARBA" id="ARBA00022844"/>
    </source>
</evidence>
<keyword evidence="3" id="KW-0167">Capsid protein</keyword>
<comment type="similarity">
    <text evidence="19">Belongs to the Tymoviridae non-structural replication polyprotein family.</text>
</comment>
<keyword evidence="9" id="KW-0548">Nucleotidyltransferase</keyword>
<dbReference type="InterPro" id="IPR008043">
    <property type="entry name" value="Peptidase_C21"/>
</dbReference>
<dbReference type="Pfam" id="PF01660">
    <property type="entry name" value="Vmethyltransf"/>
    <property type="match status" value="1"/>
</dbReference>
<keyword evidence="2" id="KW-0696">RNA-directed RNA polymerase</keyword>
<evidence type="ECO:0000256" key="1">
    <source>
        <dbReference type="ARBA" id="ARBA00004328"/>
    </source>
</evidence>
<dbReference type="InterPro" id="IPR027351">
    <property type="entry name" value="(+)RNA_virus_helicase_core_dom"/>
</dbReference>
<evidence type="ECO:0000256" key="21">
    <source>
        <dbReference type="SAM" id="MobiDB-lite"/>
    </source>
</evidence>
<keyword evidence="12 20" id="KW-0788">Thiol protease</keyword>
<dbReference type="SUPFAM" id="SSF52540">
    <property type="entry name" value="P-loop containing nucleoside triphosphate hydrolases"/>
    <property type="match status" value="1"/>
</dbReference>
<feature type="compositionally biased region" description="Pro residues" evidence="21">
    <location>
        <begin position="615"/>
        <end position="627"/>
    </location>
</feature>
<dbReference type="GO" id="GO:0019028">
    <property type="term" value="C:viral capsid"/>
    <property type="evidence" value="ECO:0007669"/>
    <property type="project" value="UniProtKB-KW"/>
</dbReference>
<evidence type="ECO:0000256" key="2">
    <source>
        <dbReference type="ARBA" id="ARBA00022484"/>
    </source>
</evidence>
<dbReference type="SUPFAM" id="SSF56672">
    <property type="entry name" value="DNA/RNA polymerases"/>
    <property type="match status" value="1"/>
</dbReference>
<dbReference type="PROSITE" id="PS51657">
    <property type="entry name" value="PSRV_HELICASE"/>
    <property type="match status" value="1"/>
</dbReference>
<evidence type="ECO:0000259" key="23">
    <source>
        <dbReference type="PROSITE" id="PS51657"/>
    </source>
</evidence>
<comment type="subcellular location">
    <subcellularLocation>
        <location evidence="1">Virion</location>
    </subcellularLocation>
</comment>
<keyword evidence="11 20" id="KW-0378">Hydrolase</keyword>
<evidence type="ECO:0000256" key="8">
    <source>
        <dbReference type="ARBA" id="ARBA00022679"/>
    </source>
</evidence>
<keyword evidence="5" id="KW-0489">Methyltransferase</keyword>
<feature type="active site" description="For protease activity" evidence="20">
    <location>
        <position position="828"/>
    </location>
</feature>
<evidence type="ECO:0000256" key="7">
    <source>
        <dbReference type="ARBA" id="ARBA00022670"/>
    </source>
</evidence>
<dbReference type="InterPro" id="IPR029053">
    <property type="entry name" value="Viral_coat"/>
</dbReference>
<dbReference type="InterPro" id="IPR002588">
    <property type="entry name" value="Alphavirus-like_MT_dom"/>
</dbReference>
<keyword evidence="14" id="KW-0946">Virion</keyword>
<dbReference type="PANTHER" id="PTHR24216:SF65">
    <property type="entry name" value="PAXILLIN-LIKE PROTEIN 1"/>
    <property type="match status" value="1"/>
</dbReference>
<protein>
    <submittedName>
        <fullName evidence="25">Replicase-associated polyprotein</fullName>
    </submittedName>
</protein>